<evidence type="ECO:0000256" key="1">
    <source>
        <dbReference type="ARBA" id="ARBA00000365"/>
    </source>
</evidence>
<comment type="caution">
    <text evidence="11">The sequence shown here is derived from an EMBL/GenBank/DDBJ whole genome shotgun (WGS) entry which is preliminary data.</text>
</comment>
<evidence type="ECO:0000256" key="9">
    <source>
        <dbReference type="SAM" id="MobiDB-lite"/>
    </source>
</evidence>
<evidence type="ECO:0000256" key="2">
    <source>
        <dbReference type="ARBA" id="ARBA00009792"/>
    </source>
</evidence>
<dbReference type="InterPro" id="IPR037094">
    <property type="entry name" value="Glyco_hydro_38_cen_sf"/>
</dbReference>
<dbReference type="InterPro" id="IPR028995">
    <property type="entry name" value="Glyco_hydro_57/38_cen_sf"/>
</dbReference>
<dbReference type="InterPro" id="IPR011013">
    <property type="entry name" value="Gal_mutarotase_sf_dom"/>
</dbReference>
<reference evidence="11" key="1">
    <citation type="submission" date="2022-07" db="EMBL/GenBank/DDBJ databases">
        <title>Phylogenomic reconstructions and comparative analyses of Kickxellomycotina fungi.</title>
        <authorList>
            <person name="Reynolds N.K."/>
            <person name="Stajich J.E."/>
            <person name="Barry K."/>
            <person name="Grigoriev I.V."/>
            <person name="Crous P."/>
            <person name="Smith M.E."/>
        </authorList>
    </citation>
    <scope>NUCLEOTIDE SEQUENCE</scope>
    <source>
        <strain evidence="11">BCRC 34489</strain>
    </source>
</reference>
<evidence type="ECO:0000256" key="4">
    <source>
        <dbReference type="ARBA" id="ARBA00022723"/>
    </source>
</evidence>
<keyword evidence="5 11" id="KW-0378">Hydrolase</keyword>
<dbReference type="InterPro" id="IPR027291">
    <property type="entry name" value="Glyco_hydro_38_N_sf"/>
</dbReference>
<evidence type="ECO:0000256" key="5">
    <source>
        <dbReference type="ARBA" id="ARBA00022801"/>
    </source>
</evidence>
<dbReference type="PANTHER" id="PTHR46017:SF1">
    <property type="entry name" value="ALPHA-MANNOSIDASE 2C1"/>
    <property type="match status" value="1"/>
</dbReference>
<feature type="compositionally biased region" description="Low complexity" evidence="9">
    <location>
        <begin position="1130"/>
        <end position="1189"/>
    </location>
</feature>
<comment type="catalytic activity">
    <reaction evidence="1">
        <text>Hydrolysis of terminal, non-reducing alpha-D-mannose residues in alpha-D-mannosides.</text>
        <dbReference type="EC" id="3.2.1.24"/>
    </reaction>
</comment>
<dbReference type="Pfam" id="PF17677">
    <property type="entry name" value="Glyco_hydro38C2"/>
    <property type="match status" value="1"/>
</dbReference>
<name>A0A9W8LL01_9FUNG</name>
<dbReference type="SMART" id="SM00872">
    <property type="entry name" value="Alpha-mann_mid"/>
    <property type="match status" value="1"/>
</dbReference>
<dbReference type="GO" id="GO:0000329">
    <property type="term" value="C:fungal-type vacuole membrane"/>
    <property type="evidence" value="ECO:0007669"/>
    <property type="project" value="TreeGrafter"/>
</dbReference>
<gene>
    <name evidence="11" type="primary">AMS1_2</name>
    <name evidence="11" type="ORF">GGI15_002648</name>
</gene>
<dbReference type="Pfam" id="PF03330">
    <property type="entry name" value="DPBB_1"/>
    <property type="match status" value="1"/>
</dbReference>
<evidence type="ECO:0000256" key="6">
    <source>
        <dbReference type="ARBA" id="ARBA00023295"/>
    </source>
</evidence>
<dbReference type="PANTHER" id="PTHR46017">
    <property type="entry name" value="ALPHA-MANNOSIDASE 2C1"/>
    <property type="match status" value="1"/>
</dbReference>
<dbReference type="Gene3D" id="3.20.110.10">
    <property type="entry name" value="Glycoside hydrolase 38, N terminal domain"/>
    <property type="match status" value="1"/>
</dbReference>
<dbReference type="GO" id="GO:0004559">
    <property type="term" value="F:alpha-mannosidase activity"/>
    <property type="evidence" value="ECO:0007669"/>
    <property type="project" value="UniProtKB-EC"/>
</dbReference>
<comment type="similarity">
    <text evidence="2">Belongs to the glycosyl hydrolase 38 family.</text>
</comment>
<feature type="domain" description="Glycoside hydrolase family 38 central" evidence="10">
    <location>
        <begin position="517"/>
        <end position="600"/>
    </location>
</feature>
<organism evidence="11 12">
    <name type="scientific">Coemansia interrupta</name>
    <dbReference type="NCBI Taxonomy" id="1126814"/>
    <lineage>
        <taxon>Eukaryota</taxon>
        <taxon>Fungi</taxon>
        <taxon>Fungi incertae sedis</taxon>
        <taxon>Zoopagomycota</taxon>
        <taxon>Kickxellomycotina</taxon>
        <taxon>Kickxellomycetes</taxon>
        <taxon>Kickxellales</taxon>
        <taxon>Kickxellaceae</taxon>
        <taxon>Coemansia</taxon>
    </lineage>
</organism>
<dbReference type="GO" id="GO:0006013">
    <property type="term" value="P:mannose metabolic process"/>
    <property type="evidence" value="ECO:0007669"/>
    <property type="project" value="InterPro"/>
</dbReference>
<dbReference type="InterPro" id="IPR011330">
    <property type="entry name" value="Glyco_hydro/deAcase_b/a-brl"/>
</dbReference>
<dbReference type="Proteomes" id="UP001140172">
    <property type="component" value="Unassembled WGS sequence"/>
</dbReference>
<dbReference type="GO" id="GO:0009313">
    <property type="term" value="P:oligosaccharide catabolic process"/>
    <property type="evidence" value="ECO:0007669"/>
    <property type="project" value="TreeGrafter"/>
</dbReference>
<feature type="compositionally biased region" description="Acidic residues" evidence="9">
    <location>
        <begin position="1109"/>
        <end position="1129"/>
    </location>
</feature>
<dbReference type="InterPro" id="IPR015341">
    <property type="entry name" value="Glyco_hydro_38_cen"/>
</dbReference>
<dbReference type="OrthoDB" id="10261055at2759"/>
<dbReference type="InterPro" id="IPR009009">
    <property type="entry name" value="RlpA-like_DPBB"/>
</dbReference>
<dbReference type="InterPro" id="IPR054723">
    <property type="entry name" value="Ams1-like_N"/>
</dbReference>
<dbReference type="EMBL" id="JANBUM010000149">
    <property type="protein sequence ID" value="KAJ2783259.1"/>
    <property type="molecule type" value="Genomic_DNA"/>
</dbReference>
<dbReference type="Gene3D" id="2.40.40.10">
    <property type="entry name" value="RlpA-like domain"/>
    <property type="match status" value="1"/>
</dbReference>
<keyword evidence="12" id="KW-1185">Reference proteome</keyword>
<sequence length="1286" mass="143392">MQKHMSYLQKHPSITRSRVNNFLGGGQWEDVNIKAALYDLRVSGEPHVHLEVWSAPGQDRPKFEHAVKQQFKPAKTTHWFRIRATIPSSFAGKLTQFMFDTNSEAMVWSEDGEPLLGLTGGNGGERHVDYLLTSCATESEPERTFYIEMACNGLFGNGDYHVHPQDRNIYYRLSSAEIVAPNQEAWALFHDMEVIVEMASRLPQELPRSWQALTAANDIVNIFDHSDLSTIKPAREIAQKFLSYKTSDASHSVFAVGNCHIDTAWLWPYAETKRKSARSWATQLNLMDDYPEYRFAASQAQQFQWLLENYPSLFERIQKKSKDGQFIPIGGTWVEMDCNLPSGESLVRQFLLGQQFFKQHFGEYCDVFWLPDTFGYSSQLPQIVRLAEAKYFFTQKLSWNNINKFPHTTFRWIGLDGSHVLCHMSPAETYGAQCRPNELINSVTRHKDIAYTNESLLLFGNGDGGGGPLRSMLERLRRMENVDGLPKVKQAHPREFYKHVDETARELVSWKGELYFELHRGTYTSQSNNKRWNRQSEFLLRDAEMLSTVAHMRHSHHGTRFEYPRDEFVRLWRLVCLNQFHDVLPGSAINMAYRDSDKIYQDIFKSVADIRKRALACIYGSTPDSSENDSTGMAVLNTTGWMRSEIITIPQTMVSRFALDKNSAQVQISERDGSVLALVSNVPGFGTSLVNPETLARSKSTNSSVRVYQCLSDDSFVLENALVRVVIDAYGRVISFYDIVERRELVPKGESGNVFELYNDVPLYWDAWDEEVYLRESFKTLDGTSVAIVESGPILASVSVKVLISDDSVLTQVISLSATSPRLDFDCDIEWHENRKSLKTSFTWDITSDFATYETQYGVVQRPTHRNTSWDLAKFEVCAHKFADLSEYGYGVAMLNDCKYGHSTIANTMTLSLIRAPKAPDEHCDMGHHKFRYAIYPHKGTFSESKVVQEAYQFNVPLLHVPLSSTNIEDVSSSPFFSVTGAPNVVLDAVKVAEDDSQCFIVRMYEAYGGHARALLTSRLHSSSITKVSFAASILATATAALLLTSGTYASPVEQEHRTIVGRRAVDNPNVVIVTKIVTVTADVSAPAASESSSDVEEEGTSADSQTDAAEETEAAEETGAAEETEAGDTSEQQSSAQTEAEEQTSAVEETASAQESQSQSTQEATAGETTDAAGSGSDSSTGETFSGDGTYFTPGLGSCGLTNTDNDLIVAINAPQYGTTANPNNAPVCNRCILAKGPKGEVKVTVTDRCPVCKSGDLDFSPSAFEKIADFDEGRVPITWSFVDC</sequence>
<dbReference type="SUPFAM" id="SSF50685">
    <property type="entry name" value="Barwin-like endoglucanases"/>
    <property type="match status" value="1"/>
</dbReference>
<dbReference type="Pfam" id="PF09261">
    <property type="entry name" value="Alpha-mann_mid"/>
    <property type="match status" value="1"/>
</dbReference>
<dbReference type="EC" id="3.2.1.24" evidence="3"/>
<dbReference type="InterPro" id="IPR011682">
    <property type="entry name" value="Glyco_hydro_38_C"/>
</dbReference>
<dbReference type="Gene3D" id="1.20.1270.50">
    <property type="entry name" value="Glycoside hydrolase family 38, central domain"/>
    <property type="match status" value="1"/>
</dbReference>
<feature type="region of interest" description="Disordered" evidence="9">
    <location>
        <begin position="1085"/>
        <end position="1189"/>
    </location>
</feature>
<accession>A0A9W8LL01</accession>
<dbReference type="FunFam" id="1.20.1270.50:FF:000004">
    <property type="entry name" value="alpha-mannosidase 2C1 isoform X1"/>
    <property type="match status" value="1"/>
</dbReference>
<evidence type="ECO:0000313" key="11">
    <source>
        <dbReference type="EMBL" id="KAJ2783259.1"/>
    </source>
</evidence>
<evidence type="ECO:0000256" key="3">
    <source>
        <dbReference type="ARBA" id="ARBA00012752"/>
    </source>
</evidence>
<keyword evidence="4" id="KW-0479">Metal-binding</keyword>
<dbReference type="GO" id="GO:0030246">
    <property type="term" value="F:carbohydrate binding"/>
    <property type="evidence" value="ECO:0007669"/>
    <property type="project" value="InterPro"/>
</dbReference>
<dbReference type="Pfam" id="PF01074">
    <property type="entry name" value="Glyco_hydro_38N"/>
    <property type="match status" value="1"/>
</dbReference>
<dbReference type="Gene3D" id="2.70.98.30">
    <property type="entry name" value="Golgi alpha-mannosidase II, domain 4"/>
    <property type="match status" value="1"/>
</dbReference>
<dbReference type="Pfam" id="PF22907">
    <property type="entry name" value="Ams1-like_1st"/>
    <property type="match status" value="1"/>
</dbReference>
<dbReference type="SUPFAM" id="SSF88713">
    <property type="entry name" value="Glycoside hydrolase/deacetylase"/>
    <property type="match status" value="1"/>
</dbReference>
<dbReference type="InterPro" id="IPR041147">
    <property type="entry name" value="GH38_C"/>
</dbReference>
<proteinExistence type="inferred from homology"/>
<evidence type="ECO:0000313" key="12">
    <source>
        <dbReference type="Proteomes" id="UP001140172"/>
    </source>
</evidence>
<evidence type="ECO:0000256" key="8">
    <source>
        <dbReference type="ARBA" id="ARBA00071615"/>
    </source>
</evidence>
<evidence type="ECO:0000259" key="10">
    <source>
        <dbReference type="SMART" id="SM00872"/>
    </source>
</evidence>
<dbReference type="Pfam" id="PF07748">
    <property type="entry name" value="Glyco_hydro_38C"/>
    <property type="match status" value="1"/>
</dbReference>
<dbReference type="SUPFAM" id="SSF74650">
    <property type="entry name" value="Galactose mutarotase-like"/>
    <property type="match status" value="1"/>
</dbReference>
<dbReference type="GO" id="GO:0046872">
    <property type="term" value="F:metal ion binding"/>
    <property type="evidence" value="ECO:0007669"/>
    <property type="project" value="UniProtKB-KW"/>
</dbReference>
<dbReference type="FunFam" id="3.20.110.10:FF:000002">
    <property type="entry name" value="alpha-mannosidase 2C1 isoform X1"/>
    <property type="match status" value="1"/>
</dbReference>
<dbReference type="FunFam" id="2.70.98.30:FF:000001">
    <property type="entry name" value="alpha-mannosidase 2C1 isoform X2"/>
    <property type="match status" value="1"/>
</dbReference>
<dbReference type="SUPFAM" id="SSF88688">
    <property type="entry name" value="Families 57/38 glycoside transferase middle domain"/>
    <property type="match status" value="1"/>
</dbReference>
<dbReference type="InterPro" id="IPR000602">
    <property type="entry name" value="Glyco_hydro_38_N"/>
</dbReference>
<keyword evidence="6 11" id="KW-0326">Glycosidase</keyword>
<comment type="function">
    <text evidence="7">Degrades free oligosaccharides in the vacuole.</text>
</comment>
<evidence type="ECO:0000256" key="7">
    <source>
        <dbReference type="ARBA" id="ARBA00054985"/>
    </source>
</evidence>
<dbReference type="InterPro" id="IPR036908">
    <property type="entry name" value="RlpA-like_sf"/>
</dbReference>
<protein>
    <recommendedName>
        <fullName evidence="8">Alpha-mannosidase</fullName>
        <ecNumber evidence="3">3.2.1.24</ecNumber>
    </recommendedName>
</protein>
<dbReference type="CDD" id="cd22191">
    <property type="entry name" value="DPBB_RlpA_EXP_N-like"/>
    <property type="match status" value="1"/>
</dbReference>